<dbReference type="GO" id="GO:0016779">
    <property type="term" value="F:nucleotidyltransferase activity"/>
    <property type="evidence" value="ECO:0007669"/>
    <property type="project" value="UniProtKB-ARBA"/>
</dbReference>
<dbReference type="PANTHER" id="PTHR43777">
    <property type="entry name" value="MOLYBDENUM COFACTOR CYTIDYLYLTRANSFERASE"/>
    <property type="match status" value="1"/>
</dbReference>
<evidence type="ECO:0000313" key="4">
    <source>
        <dbReference type="Proteomes" id="UP000379480"/>
    </source>
</evidence>
<name>A0A5E6ZQN9_PSEFL</name>
<reference evidence="3 4" key="1">
    <citation type="submission" date="2019-09" db="EMBL/GenBank/DDBJ databases">
        <authorList>
            <person name="Chandra G."/>
            <person name="Truman W A."/>
        </authorList>
    </citation>
    <scope>NUCLEOTIDE SEQUENCE [LARGE SCALE GENOMIC DNA]</scope>
    <source>
        <strain evidence="3">PS723</strain>
    </source>
</reference>
<dbReference type="InterPro" id="IPR029044">
    <property type="entry name" value="Nucleotide-diphossugar_trans"/>
</dbReference>
<keyword evidence="1" id="KW-0460">Magnesium</keyword>
<dbReference type="PANTHER" id="PTHR43777:SF1">
    <property type="entry name" value="MOLYBDENUM COFACTOR CYTIDYLYLTRANSFERASE"/>
    <property type="match status" value="1"/>
</dbReference>
<accession>A0A5E6ZQN9</accession>
<dbReference type="Pfam" id="PF12804">
    <property type="entry name" value="NTP_transf_3"/>
    <property type="match status" value="1"/>
</dbReference>
<keyword evidence="3" id="KW-0560">Oxidoreductase</keyword>
<dbReference type="Proteomes" id="UP000379480">
    <property type="component" value="Unassembled WGS sequence"/>
</dbReference>
<protein>
    <submittedName>
        <fullName evidence="3">Nicotine blue oxidoreductase</fullName>
        <ecNumber evidence="3">1.1.1.328</ecNumber>
    </submittedName>
</protein>
<sequence length="218" mass="23507">MLFTDVVIEQGREALGPSARRSVTAVVLAAGLSRRMGRENKLLLPISGEPLIRFVVRAALQARCQRVLVVLGHEAPGVREALVDLPVECVFNEAFEEGIGSSVRVGANAVSDQDAVVFCLADMPNIRANVIDQLIDAFEANPDFVGFQACYGGKRGNPVLWAPSCLPRLRESAGDEGARPLLRKYSETVMLVNVGESSVIDDIDTPEDYSRVSNGVTP</sequence>
<dbReference type="RefSeq" id="WP_150801891.1">
    <property type="nucleotide sequence ID" value="NZ_CABVHY010000001.1"/>
</dbReference>
<dbReference type="AlphaFoldDB" id="A0A5E6ZQN9"/>
<feature type="domain" description="MobA-like NTP transferase" evidence="2">
    <location>
        <begin position="25"/>
        <end position="186"/>
    </location>
</feature>
<dbReference type="CDD" id="cd04182">
    <property type="entry name" value="GT_2_like_f"/>
    <property type="match status" value="1"/>
</dbReference>
<gene>
    <name evidence="3" type="primary">nboR</name>
    <name evidence="3" type="ORF">PS723_00267</name>
</gene>
<organism evidence="3 4">
    <name type="scientific">Pseudomonas fluorescens</name>
    <dbReference type="NCBI Taxonomy" id="294"/>
    <lineage>
        <taxon>Bacteria</taxon>
        <taxon>Pseudomonadati</taxon>
        <taxon>Pseudomonadota</taxon>
        <taxon>Gammaproteobacteria</taxon>
        <taxon>Pseudomonadales</taxon>
        <taxon>Pseudomonadaceae</taxon>
        <taxon>Pseudomonas</taxon>
    </lineage>
</organism>
<proteinExistence type="predicted"/>
<dbReference type="InterPro" id="IPR025877">
    <property type="entry name" value="MobA-like_NTP_Trfase"/>
</dbReference>
<evidence type="ECO:0000259" key="2">
    <source>
        <dbReference type="Pfam" id="PF12804"/>
    </source>
</evidence>
<evidence type="ECO:0000256" key="1">
    <source>
        <dbReference type="ARBA" id="ARBA00022842"/>
    </source>
</evidence>
<dbReference type="EMBL" id="CABVHY010000001">
    <property type="protein sequence ID" value="VVN68712.1"/>
    <property type="molecule type" value="Genomic_DNA"/>
</dbReference>
<dbReference type="OrthoDB" id="5298023at2"/>
<dbReference type="Gene3D" id="3.90.550.10">
    <property type="entry name" value="Spore Coat Polysaccharide Biosynthesis Protein SpsA, Chain A"/>
    <property type="match status" value="1"/>
</dbReference>
<dbReference type="SUPFAM" id="SSF53448">
    <property type="entry name" value="Nucleotide-diphospho-sugar transferases"/>
    <property type="match status" value="1"/>
</dbReference>
<dbReference type="EC" id="1.1.1.328" evidence="3"/>
<evidence type="ECO:0000313" key="3">
    <source>
        <dbReference type="EMBL" id="VVN68712.1"/>
    </source>
</evidence>
<dbReference type="GO" id="GO:0016491">
    <property type="term" value="F:oxidoreductase activity"/>
    <property type="evidence" value="ECO:0007669"/>
    <property type="project" value="UniProtKB-KW"/>
</dbReference>